<dbReference type="GO" id="GO:0016747">
    <property type="term" value="F:acyltransferase activity, transferring groups other than amino-acyl groups"/>
    <property type="evidence" value="ECO:0007669"/>
    <property type="project" value="InterPro"/>
</dbReference>
<accession>A0A345T074</accession>
<dbReference type="PROSITE" id="PS51186">
    <property type="entry name" value="GNAT"/>
    <property type="match status" value="1"/>
</dbReference>
<dbReference type="AlphaFoldDB" id="A0A345T074"/>
<dbReference type="EMBL" id="CP031264">
    <property type="protein sequence ID" value="AXI79379.1"/>
    <property type="molecule type" value="Genomic_DNA"/>
</dbReference>
<organism evidence="4 5">
    <name type="scientific">Peterkaempfera bronchialis</name>
    <dbReference type="NCBI Taxonomy" id="2126346"/>
    <lineage>
        <taxon>Bacteria</taxon>
        <taxon>Bacillati</taxon>
        <taxon>Actinomycetota</taxon>
        <taxon>Actinomycetes</taxon>
        <taxon>Kitasatosporales</taxon>
        <taxon>Streptomycetaceae</taxon>
        <taxon>Peterkaempfera</taxon>
    </lineage>
</organism>
<evidence type="ECO:0000313" key="4">
    <source>
        <dbReference type="EMBL" id="AXI79379.1"/>
    </source>
</evidence>
<dbReference type="InterPro" id="IPR000182">
    <property type="entry name" value="GNAT_dom"/>
</dbReference>
<evidence type="ECO:0000313" key="5">
    <source>
        <dbReference type="Proteomes" id="UP000249340"/>
    </source>
</evidence>
<dbReference type="PANTHER" id="PTHR43877:SF2">
    <property type="entry name" value="AMINOALKYLPHOSPHONATE N-ACETYLTRANSFERASE-RELATED"/>
    <property type="match status" value="1"/>
</dbReference>
<keyword evidence="5" id="KW-1185">Reference proteome</keyword>
<dbReference type="RefSeq" id="WP_111493165.1">
    <property type="nucleotide sequence ID" value="NZ_CP031264.1"/>
</dbReference>
<dbReference type="Proteomes" id="UP000249340">
    <property type="component" value="Chromosome"/>
</dbReference>
<feature type="domain" description="N-acetyltransferase" evidence="3">
    <location>
        <begin position="3"/>
        <end position="163"/>
    </location>
</feature>
<proteinExistence type="predicted"/>
<protein>
    <submittedName>
        <fullName evidence="4">GNAT family N-acetyltransferase</fullName>
    </submittedName>
</protein>
<dbReference type="OrthoDB" id="273614at2"/>
<dbReference type="InterPro" id="IPR016181">
    <property type="entry name" value="Acyl_CoA_acyltransferase"/>
</dbReference>
<evidence type="ECO:0000256" key="2">
    <source>
        <dbReference type="ARBA" id="ARBA00023315"/>
    </source>
</evidence>
<reference evidence="5" key="1">
    <citation type="submission" date="2018-07" db="EMBL/GenBank/DDBJ databases">
        <title>Streptacidiphilus bronchialis DSM 106435 chromosome.</title>
        <authorList>
            <person name="Batra D."/>
            <person name="Gulvik C.A."/>
        </authorList>
    </citation>
    <scope>NUCLEOTIDE SEQUENCE [LARGE SCALE GENOMIC DNA]</scope>
    <source>
        <strain evidence="5">DSM 106435</strain>
    </source>
</reference>
<dbReference type="SUPFAM" id="SSF55729">
    <property type="entry name" value="Acyl-CoA N-acyltransferases (Nat)"/>
    <property type="match status" value="1"/>
</dbReference>
<dbReference type="InterPro" id="IPR050832">
    <property type="entry name" value="Bact_Acetyltransf"/>
</dbReference>
<dbReference type="Pfam" id="PF00583">
    <property type="entry name" value="Acetyltransf_1"/>
    <property type="match status" value="1"/>
</dbReference>
<keyword evidence="2" id="KW-0012">Acyltransferase</keyword>
<keyword evidence="1 4" id="KW-0808">Transferase</keyword>
<sequence>MDIVVRTAHPEEFDQAGRITVDAFVGDGHTPAGGEYARRLLDTRTRAAEAELLVAVDPGAGGTLLGCVTFALPGTPWADIARPDEGEIRMLAVAQAARGRGAGEALVRAAMDRTRAHGLPRMAFSTEPGMRTAHRLYERLGFRRAPERDWTPVPGVDLWVYAAVL</sequence>
<evidence type="ECO:0000259" key="3">
    <source>
        <dbReference type="PROSITE" id="PS51186"/>
    </source>
</evidence>
<evidence type="ECO:0000256" key="1">
    <source>
        <dbReference type="ARBA" id="ARBA00022679"/>
    </source>
</evidence>
<dbReference type="KEGG" id="stri:C7M71_020160"/>
<dbReference type="PANTHER" id="PTHR43877">
    <property type="entry name" value="AMINOALKYLPHOSPHONATE N-ACETYLTRANSFERASE-RELATED-RELATED"/>
    <property type="match status" value="1"/>
</dbReference>
<dbReference type="Gene3D" id="3.40.630.30">
    <property type="match status" value="1"/>
</dbReference>
<name>A0A345T074_9ACTN</name>
<dbReference type="CDD" id="cd04301">
    <property type="entry name" value="NAT_SF"/>
    <property type="match status" value="1"/>
</dbReference>
<gene>
    <name evidence="4" type="ORF">C7M71_020160</name>
</gene>